<dbReference type="EnsemblPlants" id="MELO3C000553.2.1">
    <property type="protein sequence ID" value="MELO3C000553.2.1"/>
    <property type="gene ID" value="MELO3C000553.2"/>
</dbReference>
<name>A0A9I9CCC2_CUCME</name>
<evidence type="ECO:0000256" key="1">
    <source>
        <dbReference type="SAM" id="MobiDB-lite"/>
    </source>
</evidence>
<sequence>MARRDGGNCDGDGEKERDLCETKTIAKEKERDRLMARREDERSVRRAKRKLAKEKERDRLG</sequence>
<feature type="compositionally biased region" description="Basic and acidic residues" evidence="1">
    <location>
        <begin position="1"/>
        <end position="44"/>
    </location>
</feature>
<organism evidence="2">
    <name type="scientific">Cucumis melo</name>
    <name type="common">Muskmelon</name>
    <dbReference type="NCBI Taxonomy" id="3656"/>
    <lineage>
        <taxon>Eukaryota</taxon>
        <taxon>Viridiplantae</taxon>
        <taxon>Streptophyta</taxon>
        <taxon>Embryophyta</taxon>
        <taxon>Tracheophyta</taxon>
        <taxon>Spermatophyta</taxon>
        <taxon>Magnoliopsida</taxon>
        <taxon>eudicotyledons</taxon>
        <taxon>Gunneridae</taxon>
        <taxon>Pentapetalae</taxon>
        <taxon>rosids</taxon>
        <taxon>fabids</taxon>
        <taxon>Cucurbitales</taxon>
        <taxon>Cucurbitaceae</taxon>
        <taxon>Benincaseae</taxon>
        <taxon>Cucumis</taxon>
    </lineage>
</organism>
<evidence type="ECO:0000313" key="2">
    <source>
        <dbReference type="EnsemblPlants" id="MELO3C000553.2.1"/>
    </source>
</evidence>
<accession>A0A9I9CCC2</accession>
<dbReference type="Gramene" id="MELO3C000553.2.1">
    <property type="protein sequence ID" value="MELO3C000553.2.1"/>
    <property type="gene ID" value="MELO3C000553.2"/>
</dbReference>
<protein>
    <submittedName>
        <fullName evidence="2">Uncharacterized protein</fullName>
    </submittedName>
</protein>
<proteinExistence type="predicted"/>
<feature type="region of interest" description="Disordered" evidence="1">
    <location>
        <begin position="1"/>
        <end position="61"/>
    </location>
</feature>
<reference evidence="2" key="1">
    <citation type="submission" date="2023-03" db="UniProtKB">
        <authorList>
            <consortium name="EnsemblPlants"/>
        </authorList>
    </citation>
    <scope>IDENTIFICATION</scope>
</reference>
<dbReference type="AlphaFoldDB" id="A0A9I9CCC2"/>